<dbReference type="EMBL" id="CATNWA010021101">
    <property type="protein sequence ID" value="CAI9621354.1"/>
    <property type="molecule type" value="Genomic_DNA"/>
</dbReference>
<evidence type="ECO:0000313" key="1">
    <source>
        <dbReference type="EMBL" id="CAI9621354.1"/>
    </source>
</evidence>
<protein>
    <submittedName>
        <fullName evidence="1">Uncharacterized protein</fullName>
    </submittedName>
</protein>
<sequence>MSCQSAPVLKVKSQNLKFWLQNRNYGKFSSGDMSSVACQGFAFTFCIGYGTGS</sequence>
<keyword evidence="2" id="KW-1185">Reference proteome</keyword>
<gene>
    <name evidence="1" type="ORF">SPARVUS_LOCUS16137581</name>
</gene>
<accession>A0ABN9HIS0</accession>
<comment type="caution">
    <text evidence="1">The sequence shown here is derived from an EMBL/GenBank/DDBJ whole genome shotgun (WGS) entry which is preliminary data.</text>
</comment>
<name>A0ABN9HIS0_9NEOB</name>
<organism evidence="1 2">
    <name type="scientific">Staurois parvus</name>
    <dbReference type="NCBI Taxonomy" id="386267"/>
    <lineage>
        <taxon>Eukaryota</taxon>
        <taxon>Metazoa</taxon>
        <taxon>Chordata</taxon>
        <taxon>Craniata</taxon>
        <taxon>Vertebrata</taxon>
        <taxon>Euteleostomi</taxon>
        <taxon>Amphibia</taxon>
        <taxon>Batrachia</taxon>
        <taxon>Anura</taxon>
        <taxon>Neobatrachia</taxon>
        <taxon>Ranoidea</taxon>
        <taxon>Ranidae</taxon>
        <taxon>Staurois</taxon>
    </lineage>
</organism>
<reference evidence="1" key="1">
    <citation type="submission" date="2023-05" db="EMBL/GenBank/DDBJ databases">
        <authorList>
            <person name="Stuckert A."/>
        </authorList>
    </citation>
    <scope>NUCLEOTIDE SEQUENCE</scope>
</reference>
<dbReference type="Proteomes" id="UP001162483">
    <property type="component" value="Unassembled WGS sequence"/>
</dbReference>
<proteinExistence type="predicted"/>
<evidence type="ECO:0000313" key="2">
    <source>
        <dbReference type="Proteomes" id="UP001162483"/>
    </source>
</evidence>